<evidence type="ECO:0000256" key="1">
    <source>
        <dbReference type="SAM" id="Phobius"/>
    </source>
</evidence>
<keyword evidence="1" id="KW-0472">Membrane</keyword>
<feature type="non-terminal residue" evidence="2">
    <location>
        <position position="62"/>
    </location>
</feature>
<organism evidence="2">
    <name type="scientific">marine sediment metagenome</name>
    <dbReference type="NCBI Taxonomy" id="412755"/>
    <lineage>
        <taxon>unclassified sequences</taxon>
        <taxon>metagenomes</taxon>
        <taxon>ecological metagenomes</taxon>
    </lineage>
</organism>
<evidence type="ECO:0000313" key="2">
    <source>
        <dbReference type="EMBL" id="GAG04049.1"/>
    </source>
</evidence>
<proteinExistence type="predicted"/>
<reference evidence="2" key="1">
    <citation type="journal article" date="2014" name="Front. Microbiol.">
        <title>High frequency of phylogenetically diverse reductive dehalogenase-homologous genes in deep subseafloor sedimentary metagenomes.</title>
        <authorList>
            <person name="Kawai M."/>
            <person name="Futagami T."/>
            <person name="Toyoda A."/>
            <person name="Takaki Y."/>
            <person name="Nishi S."/>
            <person name="Hori S."/>
            <person name="Arai W."/>
            <person name="Tsubouchi T."/>
            <person name="Morono Y."/>
            <person name="Uchiyama I."/>
            <person name="Ito T."/>
            <person name="Fujiyama A."/>
            <person name="Inagaki F."/>
            <person name="Takami H."/>
        </authorList>
    </citation>
    <scope>NUCLEOTIDE SEQUENCE</scope>
    <source>
        <strain evidence="2">Expedition CK06-06</strain>
    </source>
</reference>
<dbReference type="EMBL" id="BARS01021476">
    <property type="protein sequence ID" value="GAG04049.1"/>
    <property type="molecule type" value="Genomic_DNA"/>
</dbReference>
<protein>
    <submittedName>
        <fullName evidence="2">Uncharacterized protein</fullName>
    </submittedName>
</protein>
<gene>
    <name evidence="2" type="ORF">S01H1_34487</name>
</gene>
<accession>X0UE76</accession>
<sequence length="62" mass="6949">MAIYGLILIIIGLVFYISNILLIRHYIDKEVPGLLDIDLNLPPPNSKQEYLWEKTAGAGIVP</sequence>
<dbReference type="AlphaFoldDB" id="X0UE76"/>
<feature type="transmembrane region" description="Helical" evidence="1">
    <location>
        <begin position="6"/>
        <end position="27"/>
    </location>
</feature>
<keyword evidence="1" id="KW-1133">Transmembrane helix</keyword>
<comment type="caution">
    <text evidence="2">The sequence shown here is derived from an EMBL/GenBank/DDBJ whole genome shotgun (WGS) entry which is preliminary data.</text>
</comment>
<name>X0UE76_9ZZZZ</name>
<keyword evidence="1" id="KW-0812">Transmembrane</keyword>